<keyword evidence="4" id="KW-0902">Two-component regulatory system</keyword>
<comment type="subcellular location">
    <subcellularLocation>
        <location evidence="1">Cytoplasm</location>
    </subcellularLocation>
</comment>
<evidence type="ECO:0000256" key="1">
    <source>
        <dbReference type="ARBA" id="ARBA00004496"/>
    </source>
</evidence>
<name>A0A5S5BXD2_9BACL</name>
<dbReference type="InterPro" id="IPR016032">
    <property type="entry name" value="Sig_transdc_resp-reg_C-effctor"/>
</dbReference>
<dbReference type="InterPro" id="IPR001867">
    <property type="entry name" value="OmpR/PhoB-type_DNA-bd"/>
</dbReference>
<evidence type="ECO:0000259" key="14">
    <source>
        <dbReference type="PROSITE" id="PS50110"/>
    </source>
</evidence>
<dbReference type="Gene3D" id="1.10.10.10">
    <property type="entry name" value="Winged helix-like DNA-binding domain superfamily/Winged helix DNA-binding domain"/>
    <property type="match status" value="1"/>
</dbReference>
<dbReference type="CDD" id="cd00383">
    <property type="entry name" value="trans_reg_C"/>
    <property type="match status" value="1"/>
</dbReference>
<sequence length="229" mass="26441">MRPIKLLTIDDDEHVCELIRLYAELEGYEVYAAHDGAGGLELVYDESPDMIVLDIMMPEMDGWAACEQIRKEFATPVIMLSGKGESYDKLRGFELGVDDYIVKPFDPKELMARIRAVLRRTNPSLYHEEIVKLDELLFDMRHLQLTVNGENAMFAPKEIELLYFLASNRNRVFTRQQLLDQVWGFDYDGDPRTVDVHVKRIREKLRQFGIECKVETIRGIGYKYGEGGG</sequence>
<keyword evidence="2" id="KW-0963">Cytoplasm</keyword>
<dbReference type="PROSITE" id="PS51755">
    <property type="entry name" value="OMPR_PHOB"/>
    <property type="match status" value="1"/>
</dbReference>
<dbReference type="GO" id="GO:0032993">
    <property type="term" value="C:protein-DNA complex"/>
    <property type="evidence" value="ECO:0007669"/>
    <property type="project" value="TreeGrafter"/>
</dbReference>
<keyword evidence="3 12" id="KW-0597">Phosphoprotein</keyword>
<organism evidence="16 17">
    <name type="scientific">Paenibacillus methanolicus</name>
    <dbReference type="NCBI Taxonomy" id="582686"/>
    <lineage>
        <taxon>Bacteria</taxon>
        <taxon>Bacillati</taxon>
        <taxon>Bacillota</taxon>
        <taxon>Bacilli</taxon>
        <taxon>Bacillales</taxon>
        <taxon>Paenibacillaceae</taxon>
        <taxon>Paenibacillus</taxon>
    </lineage>
</organism>
<keyword evidence="8" id="KW-0010">Activator</keyword>
<evidence type="ECO:0000256" key="2">
    <source>
        <dbReference type="ARBA" id="ARBA00022490"/>
    </source>
</evidence>
<dbReference type="PROSITE" id="PS50110">
    <property type="entry name" value="RESPONSE_REGULATORY"/>
    <property type="match status" value="1"/>
</dbReference>
<dbReference type="InterPro" id="IPR036388">
    <property type="entry name" value="WH-like_DNA-bd_sf"/>
</dbReference>
<dbReference type="Gene3D" id="6.10.250.690">
    <property type="match status" value="1"/>
</dbReference>
<dbReference type="PANTHER" id="PTHR48111:SF49">
    <property type="entry name" value="HEME RESPONSE REGULATOR HSSR"/>
    <property type="match status" value="1"/>
</dbReference>
<dbReference type="SUPFAM" id="SSF46894">
    <property type="entry name" value="C-terminal effector domain of the bipartite response regulators"/>
    <property type="match status" value="1"/>
</dbReference>
<keyword evidence="7 13" id="KW-0238">DNA-binding</keyword>
<evidence type="ECO:0000256" key="12">
    <source>
        <dbReference type="PROSITE-ProRule" id="PRU00169"/>
    </source>
</evidence>
<dbReference type="FunFam" id="3.40.50.2300:FF:000001">
    <property type="entry name" value="DNA-binding response regulator PhoB"/>
    <property type="match status" value="1"/>
</dbReference>
<keyword evidence="5" id="KW-0805">Transcription regulation</keyword>
<comment type="caution">
    <text evidence="16">The sequence shown here is derived from an EMBL/GenBank/DDBJ whole genome shotgun (WGS) entry which is preliminary data.</text>
</comment>
<dbReference type="GO" id="GO:0005829">
    <property type="term" value="C:cytosol"/>
    <property type="evidence" value="ECO:0007669"/>
    <property type="project" value="TreeGrafter"/>
</dbReference>
<dbReference type="SMART" id="SM00862">
    <property type="entry name" value="Trans_reg_C"/>
    <property type="match status" value="1"/>
</dbReference>
<dbReference type="Pfam" id="PF00072">
    <property type="entry name" value="Response_reg"/>
    <property type="match status" value="1"/>
</dbReference>
<evidence type="ECO:0000256" key="3">
    <source>
        <dbReference type="ARBA" id="ARBA00022553"/>
    </source>
</evidence>
<evidence type="ECO:0000256" key="7">
    <source>
        <dbReference type="ARBA" id="ARBA00023125"/>
    </source>
</evidence>
<dbReference type="EMBL" id="VNHS01000009">
    <property type="protein sequence ID" value="TYP71835.1"/>
    <property type="molecule type" value="Genomic_DNA"/>
</dbReference>
<feature type="domain" description="Response regulatory" evidence="14">
    <location>
        <begin position="5"/>
        <end position="118"/>
    </location>
</feature>
<dbReference type="InterPro" id="IPR001789">
    <property type="entry name" value="Sig_transdc_resp-reg_receiver"/>
</dbReference>
<evidence type="ECO:0000313" key="16">
    <source>
        <dbReference type="EMBL" id="TYP71835.1"/>
    </source>
</evidence>
<dbReference type="Gene3D" id="3.40.50.2300">
    <property type="match status" value="1"/>
</dbReference>
<evidence type="ECO:0000256" key="6">
    <source>
        <dbReference type="ARBA" id="ARBA00023026"/>
    </source>
</evidence>
<evidence type="ECO:0000256" key="9">
    <source>
        <dbReference type="ARBA" id="ARBA00023163"/>
    </source>
</evidence>
<dbReference type="FunFam" id="1.10.10.10:FF:000018">
    <property type="entry name" value="DNA-binding response regulator ResD"/>
    <property type="match status" value="1"/>
</dbReference>
<dbReference type="RefSeq" id="WP_148931460.1">
    <property type="nucleotide sequence ID" value="NZ_VNHS01000009.1"/>
</dbReference>
<dbReference type="SMART" id="SM00448">
    <property type="entry name" value="REC"/>
    <property type="match status" value="1"/>
</dbReference>
<feature type="modified residue" description="4-aspartylphosphate" evidence="12">
    <location>
        <position position="54"/>
    </location>
</feature>
<dbReference type="Pfam" id="PF00486">
    <property type="entry name" value="Trans_reg_C"/>
    <property type="match status" value="1"/>
</dbReference>
<dbReference type="Proteomes" id="UP000323257">
    <property type="component" value="Unassembled WGS sequence"/>
</dbReference>
<dbReference type="InterPro" id="IPR039420">
    <property type="entry name" value="WalR-like"/>
</dbReference>
<evidence type="ECO:0000256" key="13">
    <source>
        <dbReference type="PROSITE-ProRule" id="PRU01091"/>
    </source>
</evidence>
<keyword evidence="17" id="KW-1185">Reference proteome</keyword>
<dbReference type="GO" id="GO:0000156">
    <property type="term" value="F:phosphorelay response regulator activity"/>
    <property type="evidence" value="ECO:0007669"/>
    <property type="project" value="TreeGrafter"/>
</dbReference>
<dbReference type="GO" id="GO:0006355">
    <property type="term" value="P:regulation of DNA-templated transcription"/>
    <property type="evidence" value="ECO:0007669"/>
    <property type="project" value="InterPro"/>
</dbReference>
<evidence type="ECO:0000256" key="10">
    <source>
        <dbReference type="ARBA" id="ARBA00037471"/>
    </source>
</evidence>
<keyword evidence="6" id="KW-0843">Virulence</keyword>
<evidence type="ECO:0000259" key="15">
    <source>
        <dbReference type="PROSITE" id="PS51755"/>
    </source>
</evidence>
<feature type="DNA-binding region" description="OmpR/PhoB-type" evidence="13">
    <location>
        <begin position="128"/>
        <end position="226"/>
    </location>
</feature>
<dbReference type="InterPro" id="IPR011006">
    <property type="entry name" value="CheY-like_superfamily"/>
</dbReference>
<dbReference type="PANTHER" id="PTHR48111">
    <property type="entry name" value="REGULATOR OF RPOS"/>
    <property type="match status" value="1"/>
</dbReference>
<evidence type="ECO:0000256" key="8">
    <source>
        <dbReference type="ARBA" id="ARBA00023159"/>
    </source>
</evidence>
<dbReference type="SUPFAM" id="SSF52172">
    <property type="entry name" value="CheY-like"/>
    <property type="match status" value="1"/>
</dbReference>
<comment type="function">
    <text evidence="10">Member of the two-component regulatory system HssS/HssR involved in intracellular heme homeostasis and tempering of staphylococcal virulence. Phosphorylated HssR binds to a direct repeat sequence within hrtAB promoter and activates the expression of hrtAB, an efflux pump, in response to extracellular heme, hemin, hemoglobin or blood.</text>
</comment>
<evidence type="ECO:0000256" key="5">
    <source>
        <dbReference type="ARBA" id="ARBA00023015"/>
    </source>
</evidence>
<proteinExistence type="predicted"/>
<keyword evidence="9" id="KW-0804">Transcription</keyword>
<feature type="domain" description="OmpR/PhoB-type" evidence="15">
    <location>
        <begin position="128"/>
        <end position="226"/>
    </location>
</feature>
<dbReference type="GO" id="GO:0000976">
    <property type="term" value="F:transcription cis-regulatory region binding"/>
    <property type="evidence" value="ECO:0007669"/>
    <property type="project" value="TreeGrafter"/>
</dbReference>
<evidence type="ECO:0000313" key="17">
    <source>
        <dbReference type="Proteomes" id="UP000323257"/>
    </source>
</evidence>
<dbReference type="AlphaFoldDB" id="A0A5S5BXD2"/>
<dbReference type="OrthoDB" id="9790442at2"/>
<reference evidence="16 17" key="1">
    <citation type="submission" date="2019-07" db="EMBL/GenBank/DDBJ databases">
        <title>Genomic Encyclopedia of Type Strains, Phase III (KMG-III): the genomes of soil and plant-associated and newly described type strains.</title>
        <authorList>
            <person name="Whitman W."/>
        </authorList>
    </citation>
    <scope>NUCLEOTIDE SEQUENCE [LARGE SCALE GENOMIC DNA]</scope>
    <source>
        <strain evidence="16 17">BL24</strain>
    </source>
</reference>
<evidence type="ECO:0000256" key="4">
    <source>
        <dbReference type="ARBA" id="ARBA00023012"/>
    </source>
</evidence>
<accession>A0A5S5BXD2</accession>
<gene>
    <name evidence="16" type="ORF">BCM02_109113</name>
</gene>
<evidence type="ECO:0000256" key="11">
    <source>
        <dbReference type="ARBA" id="ARBA00039976"/>
    </source>
</evidence>
<protein>
    <recommendedName>
        <fullName evidence="11">Heme response regulator HssR</fullName>
    </recommendedName>
</protein>